<proteinExistence type="predicted"/>
<evidence type="ECO:0000313" key="2">
    <source>
        <dbReference type="Proteomes" id="UP001162156"/>
    </source>
</evidence>
<name>A0AAV8ZUN2_9CUCU</name>
<protein>
    <submittedName>
        <fullName evidence="1">Uncharacterized protein</fullName>
    </submittedName>
</protein>
<gene>
    <name evidence="1" type="ORF">NQ314_001209</name>
</gene>
<evidence type="ECO:0000313" key="1">
    <source>
        <dbReference type="EMBL" id="KAJ8970492.1"/>
    </source>
</evidence>
<dbReference type="AlphaFoldDB" id="A0AAV8ZUN2"/>
<reference evidence="1" key="1">
    <citation type="journal article" date="2023" name="Insect Mol. Biol.">
        <title>Genome sequencing provides insights into the evolution of gene families encoding plant cell wall-degrading enzymes in longhorned beetles.</title>
        <authorList>
            <person name="Shin N.R."/>
            <person name="Okamura Y."/>
            <person name="Kirsch R."/>
            <person name="Pauchet Y."/>
        </authorList>
    </citation>
    <scope>NUCLEOTIDE SEQUENCE</scope>
    <source>
        <strain evidence="1">RBIC_L_NR</strain>
    </source>
</reference>
<keyword evidence="2" id="KW-1185">Reference proteome</keyword>
<comment type="caution">
    <text evidence="1">The sequence shown here is derived from an EMBL/GenBank/DDBJ whole genome shotgun (WGS) entry which is preliminary data.</text>
</comment>
<dbReference type="Proteomes" id="UP001162156">
    <property type="component" value="Unassembled WGS sequence"/>
</dbReference>
<sequence length="65" mass="7729">MQKNHGNDEDEPECVEEENIPRIEHAAAIKAFKVCEQWAEENYVDLKDILLLRRLKDGRKFYNPK</sequence>
<accession>A0AAV8ZUN2</accession>
<organism evidence="1 2">
    <name type="scientific">Rhamnusium bicolor</name>
    <dbReference type="NCBI Taxonomy" id="1586634"/>
    <lineage>
        <taxon>Eukaryota</taxon>
        <taxon>Metazoa</taxon>
        <taxon>Ecdysozoa</taxon>
        <taxon>Arthropoda</taxon>
        <taxon>Hexapoda</taxon>
        <taxon>Insecta</taxon>
        <taxon>Pterygota</taxon>
        <taxon>Neoptera</taxon>
        <taxon>Endopterygota</taxon>
        <taxon>Coleoptera</taxon>
        <taxon>Polyphaga</taxon>
        <taxon>Cucujiformia</taxon>
        <taxon>Chrysomeloidea</taxon>
        <taxon>Cerambycidae</taxon>
        <taxon>Lepturinae</taxon>
        <taxon>Rhagiini</taxon>
        <taxon>Rhamnusium</taxon>
    </lineage>
</organism>
<dbReference type="EMBL" id="JANEYF010000345">
    <property type="protein sequence ID" value="KAJ8970492.1"/>
    <property type="molecule type" value="Genomic_DNA"/>
</dbReference>